<comment type="caution">
    <text evidence="1">The sequence shown here is derived from an EMBL/GenBank/DDBJ whole genome shotgun (WGS) entry which is preliminary data.</text>
</comment>
<proteinExistence type="predicted"/>
<keyword evidence="2" id="KW-1185">Reference proteome</keyword>
<reference evidence="1 2" key="1">
    <citation type="submission" date="2019-05" db="EMBL/GenBank/DDBJ databases">
        <title>Another draft genome of Portunus trituberculatus and its Hox gene families provides insights of decapod evolution.</title>
        <authorList>
            <person name="Jeong J.-H."/>
            <person name="Song I."/>
            <person name="Kim S."/>
            <person name="Choi T."/>
            <person name="Kim D."/>
            <person name="Ryu S."/>
            <person name="Kim W."/>
        </authorList>
    </citation>
    <scope>NUCLEOTIDE SEQUENCE [LARGE SCALE GENOMIC DNA]</scope>
    <source>
        <tissue evidence="1">Muscle</tissue>
    </source>
</reference>
<dbReference type="AlphaFoldDB" id="A0A5B7HJU1"/>
<protein>
    <submittedName>
        <fullName evidence="1">Uncharacterized protein</fullName>
    </submittedName>
</protein>
<evidence type="ECO:0000313" key="2">
    <source>
        <dbReference type="Proteomes" id="UP000324222"/>
    </source>
</evidence>
<sequence length="87" mass="9409">MDTDEKWVPTAAWTLDRLQAELAAVTEGLALVHPGPAGIAVPAHKALQTFIEMTSQTRHDVTDTRTSCAVPLAFAPHEKHPTCHDAL</sequence>
<name>A0A5B7HJU1_PORTR</name>
<dbReference type="EMBL" id="VSRR010030044">
    <property type="protein sequence ID" value="MPC69815.1"/>
    <property type="molecule type" value="Genomic_DNA"/>
</dbReference>
<evidence type="ECO:0000313" key="1">
    <source>
        <dbReference type="EMBL" id="MPC69815.1"/>
    </source>
</evidence>
<accession>A0A5B7HJU1</accession>
<organism evidence="1 2">
    <name type="scientific">Portunus trituberculatus</name>
    <name type="common">Swimming crab</name>
    <name type="synonym">Neptunus trituberculatus</name>
    <dbReference type="NCBI Taxonomy" id="210409"/>
    <lineage>
        <taxon>Eukaryota</taxon>
        <taxon>Metazoa</taxon>
        <taxon>Ecdysozoa</taxon>
        <taxon>Arthropoda</taxon>
        <taxon>Crustacea</taxon>
        <taxon>Multicrustacea</taxon>
        <taxon>Malacostraca</taxon>
        <taxon>Eumalacostraca</taxon>
        <taxon>Eucarida</taxon>
        <taxon>Decapoda</taxon>
        <taxon>Pleocyemata</taxon>
        <taxon>Brachyura</taxon>
        <taxon>Eubrachyura</taxon>
        <taxon>Portunoidea</taxon>
        <taxon>Portunidae</taxon>
        <taxon>Portuninae</taxon>
        <taxon>Portunus</taxon>
    </lineage>
</organism>
<gene>
    <name evidence="1" type="ORF">E2C01_064046</name>
</gene>
<dbReference type="Proteomes" id="UP000324222">
    <property type="component" value="Unassembled WGS sequence"/>
</dbReference>